<accession>A0A1Q9D169</accession>
<organism evidence="2 3">
    <name type="scientific">Symbiodinium microadriaticum</name>
    <name type="common">Dinoflagellate</name>
    <name type="synonym">Zooxanthella microadriatica</name>
    <dbReference type="NCBI Taxonomy" id="2951"/>
    <lineage>
        <taxon>Eukaryota</taxon>
        <taxon>Sar</taxon>
        <taxon>Alveolata</taxon>
        <taxon>Dinophyceae</taxon>
        <taxon>Suessiales</taxon>
        <taxon>Symbiodiniaceae</taxon>
        <taxon>Symbiodinium</taxon>
    </lineage>
</organism>
<keyword evidence="3" id="KW-1185">Reference proteome</keyword>
<dbReference type="OrthoDB" id="433320at2759"/>
<dbReference type="EMBL" id="LSRX01000788">
    <property type="protein sequence ID" value="OLP88922.1"/>
    <property type="molecule type" value="Genomic_DNA"/>
</dbReference>
<name>A0A1Q9D169_SYMMI</name>
<feature type="compositionally biased region" description="Low complexity" evidence="1">
    <location>
        <begin position="98"/>
        <end position="109"/>
    </location>
</feature>
<proteinExistence type="predicted"/>
<evidence type="ECO:0000313" key="3">
    <source>
        <dbReference type="Proteomes" id="UP000186817"/>
    </source>
</evidence>
<dbReference type="Proteomes" id="UP000186817">
    <property type="component" value="Unassembled WGS sequence"/>
</dbReference>
<comment type="caution">
    <text evidence="2">The sequence shown here is derived from an EMBL/GenBank/DDBJ whole genome shotgun (WGS) entry which is preliminary data.</text>
</comment>
<protein>
    <submittedName>
        <fullName evidence="2">Uncharacterized protein</fullName>
    </submittedName>
</protein>
<feature type="region of interest" description="Disordered" evidence="1">
    <location>
        <begin position="75"/>
        <end position="116"/>
    </location>
</feature>
<gene>
    <name evidence="2" type="ORF">AK812_SmicGene29676</name>
</gene>
<reference evidence="2 3" key="1">
    <citation type="submission" date="2016-02" db="EMBL/GenBank/DDBJ databases">
        <title>Genome analysis of coral dinoflagellate symbionts highlights evolutionary adaptations to a symbiotic lifestyle.</title>
        <authorList>
            <person name="Aranda M."/>
            <person name="Li Y."/>
            <person name="Liew Y.J."/>
            <person name="Baumgarten S."/>
            <person name="Simakov O."/>
            <person name="Wilson M."/>
            <person name="Piel J."/>
            <person name="Ashoor H."/>
            <person name="Bougouffa S."/>
            <person name="Bajic V.B."/>
            <person name="Ryu T."/>
            <person name="Ravasi T."/>
            <person name="Bayer T."/>
            <person name="Micklem G."/>
            <person name="Kim H."/>
            <person name="Bhak J."/>
            <person name="Lajeunesse T.C."/>
            <person name="Voolstra C.R."/>
        </authorList>
    </citation>
    <scope>NUCLEOTIDE SEQUENCE [LARGE SCALE GENOMIC DNA]</scope>
    <source>
        <strain evidence="2 3">CCMP2467</strain>
    </source>
</reference>
<evidence type="ECO:0000313" key="2">
    <source>
        <dbReference type="EMBL" id="OLP88922.1"/>
    </source>
</evidence>
<dbReference type="AlphaFoldDB" id="A0A1Q9D169"/>
<sequence>MILGVSQVMSSQSYVLNSKGVSATKCRRRCPIQLHCCLRRFNPGLPMPKKRKLVPQDGPPDASTAEITELLAPAKRSALTAQRRPEAKTVRKAKPKAKSAPIAAAKSAPVPSPPPVQKASYDGAALALELLEAATTQLIRRRGWFRDVRLRRSADAYMRSNKLFQKASSRQVANNGKGFEKPGPGELAAYEEDLQAHLEGLRKKLGSAPMNERREISLKSSGPGQVIGTKLKGLKKRAAELEKKPRSVIKGTLRSDLLSLMRSLLTASMYSAACNCQEEAQTAEGGPKSCA</sequence>
<evidence type="ECO:0000256" key="1">
    <source>
        <dbReference type="SAM" id="MobiDB-lite"/>
    </source>
</evidence>